<gene>
    <name evidence="2" type="ORF">ASZ90_012001</name>
</gene>
<evidence type="ECO:0000256" key="1">
    <source>
        <dbReference type="SAM" id="MobiDB-lite"/>
    </source>
</evidence>
<proteinExistence type="predicted"/>
<name>A0A0W8FBP5_9ZZZZ</name>
<organism evidence="2">
    <name type="scientific">hydrocarbon metagenome</name>
    <dbReference type="NCBI Taxonomy" id="938273"/>
    <lineage>
        <taxon>unclassified sequences</taxon>
        <taxon>metagenomes</taxon>
        <taxon>ecological metagenomes</taxon>
    </lineage>
</organism>
<sequence length="278" mass="29239">MKIAIPCRPADIGFVISLCIVLGLLAANPAAAQDDIEESLAPLRMPIGDEVNNYAEFVTLVPSAAEAKPVEQETLNYPGGKDIKTSFLLNGSAVDIFLLYPCQPPEVLLDAEGLKSLLATADESITLVNYSENELFIADKPAIWGALGPKLLAAYQPTNQTAALIVMDINLDEYTLFNFLSYMNITVDESLTPIPPGFCTDTTAIADGAATTTGATASAEASMDEADAVDGSASTGATAAVTQTASDLNQSQSRKEKADADRAAAMARLEEAKAAMRK</sequence>
<reference evidence="2" key="1">
    <citation type="journal article" date="2015" name="Proc. Natl. Acad. Sci. U.S.A.">
        <title>Networks of energetic and metabolic interactions define dynamics in microbial communities.</title>
        <authorList>
            <person name="Embree M."/>
            <person name="Liu J.K."/>
            <person name="Al-Bassam M.M."/>
            <person name="Zengler K."/>
        </authorList>
    </citation>
    <scope>NUCLEOTIDE SEQUENCE</scope>
</reference>
<dbReference type="AlphaFoldDB" id="A0A0W8FBP5"/>
<feature type="compositionally biased region" description="Low complexity" evidence="1">
    <location>
        <begin position="229"/>
        <end position="246"/>
    </location>
</feature>
<dbReference type="EMBL" id="LNQE01001390">
    <property type="protein sequence ID" value="KUG18296.1"/>
    <property type="molecule type" value="Genomic_DNA"/>
</dbReference>
<comment type="caution">
    <text evidence="2">The sequence shown here is derived from an EMBL/GenBank/DDBJ whole genome shotgun (WGS) entry which is preliminary data.</text>
</comment>
<evidence type="ECO:0000313" key="2">
    <source>
        <dbReference type="EMBL" id="KUG18296.1"/>
    </source>
</evidence>
<accession>A0A0W8FBP5</accession>
<feature type="compositionally biased region" description="Basic and acidic residues" evidence="1">
    <location>
        <begin position="253"/>
        <end position="263"/>
    </location>
</feature>
<feature type="region of interest" description="Disordered" evidence="1">
    <location>
        <begin position="216"/>
        <end position="263"/>
    </location>
</feature>
<protein>
    <submittedName>
        <fullName evidence="2">Uncharacterized protein</fullName>
    </submittedName>
</protein>